<gene>
    <name evidence="6" type="ORF">Mco01_48720</name>
</gene>
<evidence type="ECO:0000259" key="5">
    <source>
        <dbReference type="PROSITE" id="PS50995"/>
    </source>
</evidence>
<dbReference type="InterPro" id="IPR000835">
    <property type="entry name" value="HTH_MarR-typ"/>
</dbReference>
<keyword evidence="2" id="KW-0238">DNA-binding</keyword>
<sequence>MTDDELNATAAGLRRASTRLARRLRAERPVHAVSGLGISLLGHLYRRGPMTAGDLAEAERLQPQSLTRALAALESGGLIVRSRPRDDRRRHHIGITETGARALGDHVREVDDWLAREMARTLTPAECRMLRIAADLLDRVLDEARPAGEASGRPRDDHDDERASARAVPGKTG</sequence>
<feature type="region of interest" description="Disordered" evidence="4">
    <location>
        <begin position="145"/>
        <end position="173"/>
    </location>
</feature>
<dbReference type="PANTHER" id="PTHR39515:SF2">
    <property type="entry name" value="HTH-TYPE TRANSCRIPTIONAL REGULATOR RV0880"/>
    <property type="match status" value="1"/>
</dbReference>
<keyword evidence="3" id="KW-0804">Transcription</keyword>
<accession>A0ABQ4G4A3</accession>
<proteinExistence type="predicted"/>
<dbReference type="InterPro" id="IPR052526">
    <property type="entry name" value="HTH-type_Bedaq_tolerance"/>
</dbReference>
<feature type="compositionally biased region" description="Basic and acidic residues" evidence="4">
    <location>
        <begin position="145"/>
        <end position="164"/>
    </location>
</feature>
<dbReference type="PROSITE" id="PS50995">
    <property type="entry name" value="HTH_MARR_2"/>
    <property type="match status" value="1"/>
</dbReference>
<evidence type="ECO:0000256" key="3">
    <source>
        <dbReference type="ARBA" id="ARBA00023163"/>
    </source>
</evidence>
<reference evidence="6 7" key="1">
    <citation type="submission" date="2021-01" db="EMBL/GenBank/DDBJ databases">
        <title>Whole genome shotgun sequence of Microbispora corallina NBRC 16416.</title>
        <authorList>
            <person name="Komaki H."/>
            <person name="Tamura T."/>
        </authorList>
    </citation>
    <scope>NUCLEOTIDE SEQUENCE [LARGE SCALE GENOMIC DNA]</scope>
    <source>
        <strain evidence="6 7">NBRC 16416</strain>
    </source>
</reference>
<dbReference type="InterPro" id="IPR036390">
    <property type="entry name" value="WH_DNA-bd_sf"/>
</dbReference>
<evidence type="ECO:0000313" key="6">
    <source>
        <dbReference type="EMBL" id="GIH41872.1"/>
    </source>
</evidence>
<evidence type="ECO:0000256" key="4">
    <source>
        <dbReference type="SAM" id="MobiDB-lite"/>
    </source>
</evidence>
<comment type="caution">
    <text evidence="6">The sequence shown here is derived from an EMBL/GenBank/DDBJ whole genome shotgun (WGS) entry which is preliminary data.</text>
</comment>
<organism evidence="6 7">
    <name type="scientific">Microbispora corallina</name>
    <dbReference type="NCBI Taxonomy" id="83302"/>
    <lineage>
        <taxon>Bacteria</taxon>
        <taxon>Bacillati</taxon>
        <taxon>Actinomycetota</taxon>
        <taxon>Actinomycetes</taxon>
        <taxon>Streptosporangiales</taxon>
        <taxon>Streptosporangiaceae</taxon>
        <taxon>Microbispora</taxon>
    </lineage>
</organism>
<keyword evidence="1" id="KW-0805">Transcription regulation</keyword>
<evidence type="ECO:0000256" key="2">
    <source>
        <dbReference type="ARBA" id="ARBA00023125"/>
    </source>
</evidence>
<protein>
    <recommendedName>
        <fullName evidence="5">HTH marR-type domain-containing protein</fullName>
    </recommendedName>
</protein>
<dbReference type="SMART" id="SM00347">
    <property type="entry name" value="HTH_MARR"/>
    <property type="match status" value="1"/>
</dbReference>
<dbReference type="PANTHER" id="PTHR39515">
    <property type="entry name" value="CONSERVED PROTEIN"/>
    <property type="match status" value="1"/>
</dbReference>
<dbReference type="Pfam" id="PF01047">
    <property type="entry name" value="MarR"/>
    <property type="match status" value="1"/>
</dbReference>
<evidence type="ECO:0000313" key="7">
    <source>
        <dbReference type="Proteomes" id="UP000603904"/>
    </source>
</evidence>
<dbReference type="InterPro" id="IPR023187">
    <property type="entry name" value="Tscrpt_reg_MarR-type_CS"/>
</dbReference>
<dbReference type="Gene3D" id="1.10.10.10">
    <property type="entry name" value="Winged helix-like DNA-binding domain superfamily/Winged helix DNA-binding domain"/>
    <property type="match status" value="1"/>
</dbReference>
<dbReference type="EMBL" id="BOOC01000026">
    <property type="protein sequence ID" value="GIH41872.1"/>
    <property type="molecule type" value="Genomic_DNA"/>
</dbReference>
<dbReference type="InterPro" id="IPR036388">
    <property type="entry name" value="WH-like_DNA-bd_sf"/>
</dbReference>
<name>A0ABQ4G4A3_9ACTN</name>
<dbReference type="RefSeq" id="WP_204059178.1">
    <property type="nucleotide sequence ID" value="NZ_BAAAGP010000007.1"/>
</dbReference>
<dbReference type="SUPFAM" id="SSF46785">
    <property type="entry name" value="Winged helix' DNA-binding domain"/>
    <property type="match status" value="1"/>
</dbReference>
<evidence type="ECO:0000256" key="1">
    <source>
        <dbReference type="ARBA" id="ARBA00023015"/>
    </source>
</evidence>
<dbReference type="Proteomes" id="UP000603904">
    <property type="component" value="Unassembled WGS sequence"/>
</dbReference>
<dbReference type="PROSITE" id="PS01117">
    <property type="entry name" value="HTH_MARR_1"/>
    <property type="match status" value="1"/>
</dbReference>
<feature type="domain" description="HTH marR-type" evidence="5">
    <location>
        <begin position="6"/>
        <end position="142"/>
    </location>
</feature>
<keyword evidence="7" id="KW-1185">Reference proteome</keyword>